<dbReference type="PROSITE" id="PS51078">
    <property type="entry name" value="ICLR_ED"/>
    <property type="match status" value="1"/>
</dbReference>
<dbReference type="SUPFAM" id="SSF46785">
    <property type="entry name" value="Winged helix' DNA-binding domain"/>
    <property type="match status" value="1"/>
</dbReference>
<organism evidence="6 7">
    <name type="scientific">Cohaesibacter gelatinilyticus</name>
    <dbReference type="NCBI Taxonomy" id="372072"/>
    <lineage>
        <taxon>Bacteria</taxon>
        <taxon>Pseudomonadati</taxon>
        <taxon>Pseudomonadota</taxon>
        <taxon>Alphaproteobacteria</taxon>
        <taxon>Hyphomicrobiales</taxon>
        <taxon>Cohaesibacteraceae</taxon>
    </lineage>
</organism>
<dbReference type="Proteomes" id="UP000219439">
    <property type="component" value="Unassembled WGS sequence"/>
</dbReference>
<name>A0A285NBN4_9HYPH</name>
<keyword evidence="2" id="KW-0238">DNA-binding</keyword>
<dbReference type="SUPFAM" id="SSF55781">
    <property type="entry name" value="GAF domain-like"/>
    <property type="match status" value="1"/>
</dbReference>
<dbReference type="RefSeq" id="WP_097151879.1">
    <property type="nucleotide sequence ID" value="NZ_OBEL01000001.1"/>
</dbReference>
<sequence length="248" mass="27305">MVQGAQSFSRSLNVLQMIADYDGAPTIADLLSRTDLTRPTLYRILGSLEAEGLVQRQRDKSYILGIRLVSLARKALADNDLRKIARPCLEKLRDETGETVHLALRSGDELVYVDKIESTATVRMTSTIGTRVTFHSTGVGKAFLSAMEPSDADELIDRLTLSRITRYTTADKKVLRDIVAQSRQQGFVFDDQENEEGIVCYGAAICSTGGGPVAAISVSIPTFRLQSDPDFYTAPLQKWSRQISGLLD</sequence>
<keyword evidence="7" id="KW-1185">Reference proteome</keyword>
<keyword evidence="3" id="KW-0804">Transcription</keyword>
<dbReference type="PROSITE" id="PS51077">
    <property type="entry name" value="HTH_ICLR"/>
    <property type="match status" value="1"/>
</dbReference>
<gene>
    <name evidence="6" type="ORF">SAMN06265368_0567</name>
</gene>
<dbReference type="InterPro" id="IPR036390">
    <property type="entry name" value="WH_DNA-bd_sf"/>
</dbReference>
<dbReference type="Pfam" id="PF01614">
    <property type="entry name" value="IclR_C"/>
    <property type="match status" value="1"/>
</dbReference>
<dbReference type="GO" id="GO:0003677">
    <property type="term" value="F:DNA binding"/>
    <property type="evidence" value="ECO:0007669"/>
    <property type="project" value="UniProtKB-KW"/>
</dbReference>
<dbReference type="Gene3D" id="3.30.450.40">
    <property type="match status" value="1"/>
</dbReference>
<dbReference type="SMART" id="SM00346">
    <property type="entry name" value="HTH_ICLR"/>
    <property type="match status" value="1"/>
</dbReference>
<dbReference type="InterPro" id="IPR050707">
    <property type="entry name" value="HTH_MetabolicPath_Reg"/>
</dbReference>
<feature type="domain" description="HTH iclR-type" evidence="4">
    <location>
        <begin position="5"/>
        <end position="66"/>
    </location>
</feature>
<dbReference type="GO" id="GO:0045892">
    <property type="term" value="P:negative regulation of DNA-templated transcription"/>
    <property type="evidence" value="ECO:0007669"/>
    <property type="project" value="TreeGrafter"/>
</dbReference>
<evidence type="ECO:0000259" key="5">
    <source>
        <dbReference type="PROSITE" id="PS51078"/>
    </source>
</evidence>
<dbReference type="OrthoDB" id="6057486at2"/>
<evidence type="ECO:0000256" key="3">
    <source>
        <dbReference type="ARBA" id="ARBA00023163"/>
    </source>
</evidence>
<evidence type="ECO:0000256" key="2">
    <source>
        <dbReference type="ARBA" id="ARBA00023125"/>
    </source>
</evidence>
<dbReference type="AlphaFoldDB" id="A0A285NBN4"/>
<dbReference type="Gene3D" id="1.10.10.10">
    <property type="entry name" value="Winged helix-like DNA-binding domain superfamily/Winged helix DNA-binding domain"/>
    <property type="match status" value="1"/>
</dbReference>
<dbReference type="InterPro" id="IPR014757">
    <property type="entry name" value="Tscrpt_reg_IclR_C"/>
</dbReference>
<dbReference type="Pfam" id="PF09339">
    <property type="entry name" value="HTH_IclR"/>
    <property type="match status" value="1"/>
</dbReference>
<evidence type="ECO:0000313" key="6">
    <source>
        <dbReference type="EMBL" id="SNZ06875.1"/>
    </source>
</evidence>
<evidence type="ECO:0000256" key="1">
    <source>
        <dbReference type="ARBA" id="ARBA00023015"/>
    </source>
</evidence>
<evidence type="ECO:0000259" key="4">
    <source>
        <dbReference type="PROSITE" id="PS51077"/>
    </source>
</evidence>
<accession>A0A285NBN4</accession>
<dbReference type="PANTHER" id="PTHR30136:SF24">
    <property type="entry name" value="HTH-TYPE TRANSCRIPTIONAL REPRESSOR ALLR"/>
    <property type="match status" value="1"/>
</dbReference>
<dbReference type="GO" id="GO:0003700">
    <property type="term" value="F:DNA-binding transcription factor activity"/>
    <property type="evidence" value="ECO:0007669"/>
    <property type="project" value="TreeGrafter"/>
</dbReference>
<dbReference type="EMBL" id="OBEL01000001">
    <property type="protein sequence ID" value="SNZ06875.1"/>
    <property type="molecule type" value="Genomic_DNA"/>
</dbReference>
<dbReference type="InterPro" id="IPR029016">
    <property type="entry name" value="GAF-like_dom_sf"/>
</dbReference>
<dbReference type="PANTHER" id="PTHR30136">
    <property type="entry name" value="HELIX-TURN-HELIX TRANSCRIPTIONAL REGULATOR, ICLR FAMILY"/>
    <property type="match status" value="1"/>
</dbReference>
<dbReference type="InterPro" id="IPR036388">
    <property type="entry name" value="WH-like_DNA-bd_sf"/>
</dbReference>
<reference evidence="6 7" key="1">
    <citation type="submission" date="2017-09" db="EMBL/GenBank/DDBJ databases">
        <authorList>
            <person name="Ehlers B."/>
            <person name="Leendertz F.H."/>
        </authorList>
    </citation>
    <scope>NUCLEOTIDE SEQUENCE [LARGE SCALE GENOMIC DNA]</scope>
    <source>
        <strain evidence="6 7">DSM 18289</strain>
    </source>
</reference>
<proteinExistence type="predicted"/>
<protein>
    <submittedName>
        <fullName evidence="6">Transcriptional regulator, IclR family</fullName>
    </submittedName>
</protein>
<feature type="domain" description="IclR-ED" evidence="5">
    <location>
        <begin position="67"/>
        <end position="248"/>
    </location>
</feature>
<dbReference type="InterPro" id="IPR005471">
    <property type="entry name" value="Tscrpt_reg_IclR_N"/>
</dbReference>
<evidence type="ECO:0000313" key="7">
    <source>
        <dbReference type="Proteomes" id="UP000219439"/>
    </source>
</evidence>
<keyword evidence="1" id="KW-0805">Transcription regulation</keyword>